<keyword evidence="3" id="KW-1185">Reference proteome</keyword>
<dbReference type="EMBL" id="FQVI01000003">
    <property type="protein sequence ID" value="SHE59327.1"/>
    <property type="molecule type" value="Genomic_DNA"/>
</dbReference>
<dbReference type="InterPro" id="IPR015813">
    <property type="entry name" value="Pyrv/PenolPyrv_kinase-like_dom"/>
</dbReference>
<organism evidence="2 3">
    <name type="scientific">Lactonifactor longoviformis DSM 17459</name>
    <dbReference type="NCBI Taxonomy" id="1122155"/>
    <lineage>
        <taxon>Bacteria</taxon>
        <taxon>Bacillati</taxon>
        <taxon>Bacillota</taxon>
        <taxon>Clostridia</taxon>
        <taxon>Eubacteriales</taxon>
        <taxon>Clostridiaceae</taxon>
        <taxon>Lactonifactor</taxon>
    </lineage>
</organism>
<dbReference type="SUPFAM" id="SSF51621">
    <property type="entry name" value="Phosphoenolpyruvate/pyruvate domain"/>
    <property type="match status" value="1"/>
</dbReference>
<reference evidence="2 3" key="1">
    <citation type="submission" date="2016-11" db="EMBL/GenBank/DDBJ databases">
        <authorList>
            <person name="Jaros S."/>
            <person name="Januszkiewicz K."/>
            <person name="Wedrychowicz H."/>
        </authorList>
    </citation>
    <scope>NUCLEOTIDE SEQUENCE [LARGE SCALE GENOMIC DNA]</scope>
    <source>
        <strain evidence="2 3">DSM 17459</strain>
    </source>
</reference>
<protein>
    <submittedName>
        <fullName evidence="2">Predicted TIM-barrel enzyme</fullName>
    </submittedName>
</protein>
<dbReference type="AlphaFoldDB" id="A0A1M4URQ7"/>
<feature type="domain" description="TIM-barrel" evidence="1">
    <location>
        <begin position="8"/>
        <end position="271"/>
    </location>
</feature>
<evidence type="ECO:0000313" key="2">
    <source>
        <dbReference type="EMBL" id="SHE59327.1"/>
    </source>
</evidence>
<accession>A0A1M4URQ7</accession>
<dbReference type="STRING" id="1122155.SAMN02745158_00948"/>
<evidence type="ECO:0000259" key="1">
    <source>
        <dbReference type="Pfam" id="PF09370"/>
    </source>
</evidence>
<dbReference type="GO" id="GO:0003824">
    <property type="term" value="F:catalytic activity"/>
    <property type="evidence" value="ECO:0007669"/>
    <property type="project" value="InterPro"/>
</dbReference>
<gene>
    <name evidence="2" type="ORF">SAMN02745158_00948</name>
</gene>
<dbReference type="PANTHER" id="PTHR31862:SF1">
    <property type="entry name" value="UPF0261 DOMAIN PROTEIN (AFU_ORTHOLOGUE AFUA_1G10120)"/>
    <property type="match status" value="1"/>
</dbReference>
<dbReference type="RefSeq" id="WP_072849454.1">
    <property type="nucleotide sequence ID" value="NZ_FQVI01000003.1"/>
</dbReference>
<sequence length="272" mass="28987">MNKRDAVLGSIYECMDNGNTIFVFGAGSGLSAKAAHVAGAHLISVYSTAILRMKGLNSLMCALPVANANQLLLEEGKVIVHQANCTPCIAGIAAQDPFHSVSEMLDKIAEMGFCGVSNEPFAGIYGDWFAEVLEEYGLGFSVELDMLRQASERGLLTMGWAFNEEQAVRLTKAGIDIIGIMVMDGPSKYTEEKAPQEALEEAVKKVKSMCQAALKVNRQAILITHGDPFYDVNTATASLVSTGAVGYASGSSGERIPAFDGIVSTSKDFLNM</sequence>
<name>A0A1M4URQ7_9CLOT</name>
<dbReference type="Pfam" id="PF09370">
    <property type="entry name" value="PEP_hydrolase"/>
    <property type="match status" value="1"/>
</dbReference>
<dbReference type="PIRSF" id="PIRSF034452">
    <property type="entry name" value="TIM-br_sig_trnsd"/>
    <property type="match status" value="1"/>
</dbReference>
<dbReference type="Gene3D" id="3.20.20.70">
    <property type="entry name" value="Aldolase class I"/>
    <property type="match status" value="1"/>
</dbReference>
<dbReference type="InterPro" id="IPR009215">
    <property type="entry name" value="TIM-br_IGPS-like"/>
</dbReference>
<dbReference type="PANTHER" id="PTHR31862">
    <property type="entry name" value="UPF0261 DOMAIN PROTEIN (AFU_ORTHOLOGUE AFUA_1G10120)"/>
    <property type="match status" value="1"/>
</dbReference>
<dbReference type="InterPro" id="IPR051353">
    <property type="entry name" value="Tobamovirus_resist_UPF0261"/>
</dbReference>
<proteinExistence type="predicted"/>
<evidence type="ECO:0000313" key="3">
    <source>
        <dbReference type="Proteomes" id="UP000184245"/>
    </source>
</evidence>
<dbReference type="InterPro" id="IPR013785">
    <property type="entry name" value="Aldolase_TIM"/>
</dbReference>
<dbReference type="Proteomes" id="UP000184245">
    <property type="component" value="Unassembled WGS sequence"/>
</dbReference>
<dbReference type="OrthoDB" id="9805644at2"/>